<comment type="caution">
    <text evidence="1">The sequence shown here is derived from an EMBL/GenBank/DDBJ whole genome shotgun (WGS) entry which is preliminary data.</text>
</comment>
<sequence>MTQVPKLLSQYISSKFHSRLEIQIALPEAIFWLCDAFVLALILLDHGYYKVRNTVSSTGFVVFVMSIMLSFTGAFSALLIRNKPKLARRCYFLLSIVSMASALSVLGYALFLESFRWVYLGLNSGKMNISVFQI</sequence>
<evidence type="ECO:0000313" key="1">
    <source>
        <dbReference type="EMBL" id="KAJ0033930.1"/>
    </source>
</evidence>
<dbReference type="EMBL" id="CM047742">
    <property type="protein sequence ID" value="KAJ0033930.1"/>
    <property type="molecule type" value="Genomic_DNA"/>
</dbReference>
<gene>
    <name evidence="1" type="ORF">Pint_25974</name>
</gene>
<accession>A0ACC0Y9Z0</accession>
<organism evidence="1 2">
    <name type="scientific">Pistacia integerrima</name>
    <dbReference type="NCBI Taxonomy" id="434235"/>
    <lineage>
        <taxon>Eukaryota</taxon>
        <taxon>Viridiplantae</taxon>
        <taxon>Streptophyta</taxon>
        <taxon>Embryophyta</taxon>
        <taxon>Tracheophyta</taxon>
        <taxon>Spermatophyta</taxon>
        <taxon>Magnoliopsida</taxon>
        <taxon>eudicotyledons</taxon>
        <taxon>Gunneridae</taxon>
        <taxon>Pentapetalae</taxon>
        <taxon>rosids</taxon>
        <taxon>malvids</taxon>
        <taxon>Sapindales</taxon>
        <taxon>Anacardiaceae</taxon>
        <taxon>Pistacia</taxon>
    </lineage>
</organism>
<protein>
    <submittedName>
        <fullName evidence="1">Uncharacterized protein</fullName>
    </submittedName>
</protein>
<proteinExistence type="predicted"/>
<dbReference type="Proteomes" id="UP001163603">
    <property type="component" value="Chromosome 7"/>
</dbReference>
<keyword evidence="2" id="KW-1185">Reference proteome</keyword>
<reference evidence="2" key="1">
    <citation type="journal article" date="2023" name="G3 (Bethesda)">
        <title>Genome assembly and association tests identify interacting loci associated with vigor, precocity, and sex in interspecific pistachio rootstocks.</title>
        <authorList>
            <person name="Palmer W."/>
            <person name="Jacygrad E."/>
            <person name="Sagayaradj S."/>
            <person name="Cavanaugh K."/>
            <person name="Han R."/>
            <person name="Bertier L."/>
            <person name="Beede B."/>
            <person name="Kafkas S."/>
            <person name="Golino D."/>
            <person name="Preece J."/>
            <person name="Michelmore R."/>
        </authorList>
    </citation>
    <scope>NUCLEOTIDE SEQUENCE [LARGE SCALE GENOMIC DNA]</scope>
</reference>
<name>A0ACC0Y9Z0_9ROSI</name>
<evidence type="ECO:0000313" key="2">
    <source>
        <dbReference type="Proteomes" id="UP001163603"/>
    </source>
</evidence>